<name>A0AAN6WNN0_9PEZI</name>
<dbReference type="PANTHER" id="PTHR31977">
    <property type="entry name" value="UPF0696 PROTEIN C11ORF68"/>
    <property type="match status" value="1"/>
</dbReference>
<comment type="caution">
    <text evidence="2">The sequence shown here is derived from an EMBL/GenBank/DDBJ whole genome shotgun (WGS) entry which is preliminary data.</text>
</comment>
<gene>
    <name evidence="2" type="ORF">QBC35DRAFT_19885</name>
</gene>
<dbReference type="SUPFAM" id="SSF55418">
    <property type="entry name" value="eIF4e-like"/>
    <property type="match status" value="1"/>
</dbReference>
<dbReference type="InterPro" id="IPR015034">
    <property type="entry name" value="Bles03"/>
</dbReference>
<dbReference type="PANTHER" id="PTHR31977:SF1">
    <property type="entry name" value="UPF0696 PROTEIN C11ORF68"/>
    <property type="match status" value="1"/>
</dbReference>
<dbReference type="InterPro" id="IPR023398">
    <property type="entry name" value="TIF_eIF4e-like"/>
</dbReference>
<keyword evidence="3" id="KW-1185">Reference proteome</keyword>
<dbReference type="Pfam" id="PF08939">
    <property type="entry name" value="Bles03"/>
    <property type="match status" value="1"/>
</dbReference>
<evidence type="ECO:0008006" key="4">
    <source>
        <dbReference type="Google" id="ProtNLM"/>
    </source>
</evidence>
<comment type="similarity">
    <text evidence="1">Belongs to the UPF0696 family.</text>
</comment>
<evidence type="ECO:0000256" key="1">
    <source>
        <dbReference type="ARBA" id="ARBA00010568"/>
    </source>
</evidence>
<organism evidence="2 3">
    <name type="scientific">Podospora australis</name>
    <dbReference type="NCBI Taxonomy" id="1536484"/>
    <lineage>
        <taxon>Eukaryota</taxon>
        <taxon>Fungi</taxon>
        <taxon>Dikarya</taxon>
        <taxon>Ascomycota</taxon>
        <taxon>Pezizomycotina</taxon>
        <taxon>Sordariomycetes</taxon>
        <taxon>Sordariomycetidae</taxon>
        <taxon>Sordariales</taxon>
        <taxon>Podosporaceae</taxon>
        <taxon>Podospora</taxon>
    </lineage>
</organism>
<dbReference type="Gene3D" id="3.30.760.10">
    <property type="entry name" value="RNA Cap, Translation Initiation Factor Eif4e"/>
    <property type="match status" value="1"/>
</dbReference>
<evidence type="ECO:0000313" key="2">
    <source>
        <dbReference type="EMBL" id="KAK4185280.1"/>
    </source>
</evidence>
<sequence length="293" mass="32591">MDSDSEFYGNEKTVSKLRARVANTDVSSYWSGRKTVNPISARLSHGASSHVNDTVPSSPGSLYNPFSGMPHAAHTETIDAFLERLPPATTDRTPDLPWIWIANRHFSVLQAVGDETKFIQGGKERLRLFTEFIETTSARAASPFVATRLIAQARKAAIDHLTALAEETKLLEGKWMLFPSPGRVNQVWASVARATANNELGISAKVATRDQAYAARLICVYTRDFRDKSDVARVLKRLMELELVRPGKEQIYYKCDAWTYMGINHGNEWGIPASIYSSNDVFNYMSNVSPGDA</sequence>
<dbReference type="EMBL" id="MU864455">
    <property type="protein sequence ID" value="KAK4185280.1"/>
    <property type="molecule type" value="Genomic_DNA"/>
</dbReference>
<proteinExistence type="inferred from homology"/>
<dbReference type="AlphaFoldDB" id="A0AAN6WNN0"/>
<evidence type="ECO:0000313" key="3">
    <source>
        <dbReference type="Proteomes" id="UP001302126"/>
    </source>
</evidence>
<dbReference type="Proteomes" id="UP001302126">
    <property type="component" value="Unassembled WGS sequence"/>
</dbReference>
<reference evidence="2" key="1">
    <citation type="journal article" date="2023" name="Mol. Phylogenet. Evol.">
        <title>Genome-scale phylogeny and comparative genomics of the fungal order Sordariales.</title>
        <authorList>
            <person name="Hensen N."/>
            <person name="Bonometti L."/>
            <person name="Westerberg I."/>
            <person name="Brannstrom I.O."/>
            <person name="Guillou S."/>
            <person name="Cros-Aarteil S."/>
            <person name="Calhoun S."/>
            <person name="Haridas S."/>
            <person name="Kuo A."/>
            <person name="Mondo S."/>
            <person name="Pangilinan J."/>
            <person name="Riley R."/>
            <person name="LaButti K."/>
            <person name="Andreopoulos B."/>
            <person name="Lipzen A."/>
            <person name="Chen C."/>
            <person name="Yan M."/>
            <person name="Daum C."/>
            <person name="Ng V."/>
            <person name="Clum A."/>
            <person name="Steindorff A."/>
            <person name="Ohm R.A."/>
            <person name="Martin F."/>
            <person name="Silar P."/>
            <person name="Natvig D.O."/>
            <person name="Lalanne C."/>
            <person name="Gautier V."/>
            <person name="Ament-Velasquez S.L."/>
            <person name="Kruys A."/>
            <person name="Hutchinson M.I."/>
            <person name="Powell A.J."/>
            <person name="Barry K."/>
            <person name="Miller A.N."/>
            <person name="Grigoriev I.V."/>
            <person name="Debuchy R."/>
            <person name="Gladieux P."/>
            <person name="Hiltunen Thoren M."/>
            <person name="Johannesson H."/>
        </authorList>
    </citation>
    <scope>NUCLEOTIDE SEQUENCE</scope>
    <source>
        <strain evidence="2">PSN309</strain>
    </source>
</reference>
<protein>
    <recommendedName>
        <fullName evidence="4">DUF1917-domain-containing protein</fullName>
    </recommendedName>
</protein>
<reference evidence="2" key="2">
    <citation type="submission" date="2023-05" db="EMBL/GenBank/DDBJ databases">
        <authorList>
            <consortium name="Lawrence Berkeley National Laboratory"/>
            <person name="Steindorff A."/>
            <person name="Hensen N."/>
            <person name="Bonometti L."/>
            <person name="Westerberg I."/>
            <person name="Brannstrom I.O."/>
            <person name="Guillou S."/>
            <person name="Cros-Aarteil S."/>
            <person name="Calhoun S."/>
            <person name="Haridas S."/>
            <person name="Kuo A."/>
            <person name="Mondo S."/>
            <person name="Pangilinan J."/>
            <person name="Riley R."/>
            <person name="Labutti K."/>
            <person name="Andreopoulos B."/>
            <person name="Lipzen A."/>
            <person name="Chen C."/>
            <person name="Yanf M."/>
            <person name="Daum C."/>
            <person name="Ng V."/>
            <person name="Clum A."/>
            <person name="Ohm R."/>
            <person name="Martin F."/>
            <person name="Silar P."/>
            <person name="Natvig D."/>
            <person name="Lalanne C."/>
            <person name="Gautier V."/>
            <person name="Ament-Velasquez S.L."/>
            <person name="Kruys A."/>
            <person name="Hutchinson M.I."/>
            <person name="Powell A.J."/>
            <person name="Barry K."/>
            <person name="Miller A.N."/>
            <person name="Grigoriev I.V."/>
            <person name="Debuchy R."/>
            <person name="Gladieux P."/>
            <person name="Thoren M.H."/>
            <person name="Johannesson H."/>
        </authorList>
    </citation>
    <scope>NUCLEOTIDE SEQUENCE</scope>
    <source>
        <strain evidence="2">PSN309</strain>
    </source>
</reference>
<accession>A0AAN6WNN0</accession>